<comment type="catalytic activity">
    <reaction evidence="12 14">
        <text>(9Z)-hexadecenoyl-[ACP] + malonyl-[ACP] + H(+) = 3-oxo-(11Z)-octadecenoyl-[ACP] + holo-[ACP] + CO2</text>
        <dbReference type="Rhea" id="RHEA:55040"/>
        <dbReference type="Rhea" id="RHEA-COMP:9623"/>
        <dbReference type="Rhea" id="RHEA-COMP:9685"/>
        <dbReference type="Rhea" id="RHEA-COMP:10800"/>
        <dbReference type="Rhea" id="RHEA-COMP:14074"/>
        <dbReference type="ChEBI" id="CHEBI:15378"/>
        <dbReference type="ChEBI" id="CHEBI:16526"/>
        <dbReference type="ChEBI" id="CHEBI:64479"/>
        <dbReference type="ChEBI" id="CHEBI:78449"/>
        <dbReference type="ChEBI" id="CHEBI:83989"/>
        <dbReference type="ChEBI" id="CHEBI:138538"/>
        <dbReference type="EC" id="2.3.1.179"/>
    </reaction>
</comment>
<dbReference type="NCBIfam" id="TIGR03150">
    <property type="entry name" value="fabF"/>
    <property type="match status" value="1"/>
</dbReference>
<dbReference type="PIRSF" id="PIRSF000447">
    <property type="entry name" value="KAS_II"/>
    <property type="match status" value="1"/>
</dbReference>
<dbReference type="FunFam" id="3.40.47.10:FF:000029">
    <property type="entry name" value="3-oxoacyl-[acyl-carrier-protein] synthase 1"/>
    <property type="match status" value="1"/>
</dbReference>
<dbReference type="InterPro" id="IPR014031">
    <property type="entry name" value="Ketoacyl_synth_C"/>
</dbReference>
<dbReference type="InParanoid" id="A0A5R8Q975"/>
<dbReference type="InterPro" id="IPR014030">
    <property type="entry name" value="Ketoacyl_synth_N"/>
</dbReference>
<dbReference type="NCBIfam" id="NF005589">
    <property type="entry name" value="PRK07314.1"/>
    <property type="match status" value="1"/>
</dbReference>
<dbReference type="RefSeq" id="WP_138192097.1">
    <property type="nucleotide sequence ID" value="NZ_VBWP01000010.1"/>
</dbReference>
<organism evidence="18 19">
    <name type="scientific">Culicoidibacter larvae</name>
    <dbReference type="NCBI Taxonomy" id="2579976"/>
    <lineage>
        <taxon>Bacteria</taxon>
        <taxon>Bacillati</taxon>
        <taxon>Bacillota</taxon>
        <taxon>Culicoidibacteria</taxon>
        <taxon>Culicoidibacterales</taxon>
        <taxon>Culicoidibacteraceae</taxon>
        <taxon>Culicoidibacter</taxon>
    </lineage>
</organism>
<dbReference type="InterPro" id="IPR000794">
    <property type="entry name" value="Beta-ketoacyl_synthase"/>
</dbReference>
<keyword evidence="5 14" id="KW-0444">Lipid biosynthesis</keyword>
<dbReference type="PANTHER" id="PTHR11712:SF336">
    <property type="entry name" value="3-OXOACYL-[ACYL-CARRIER-PROTEIN] SYNTHASE, MITOCHONDRIAL"/>
    <property type="match status" value="1"/>
</dbReference>
<dbReference type="FunFam" id="3.40.47.10:FF:000018">
    <property type="entry name" value="3-oxoacyl-[acyl-carrier-protein] synthase 2"/>
    <property type="match status" value="1"/>
</dbReference>
<evidence type="ECO:0000256" key="13">
    <source>
        <dbReference type="ARBA" id="ARBA00047659"/>
    </source>
</evidence>
<evidence type="ECO:0000256" key="9">
    <source>
        <dbReference type="ARBA" id="ARBA00023160"/>
    </source>
</evidence>
<dbReference type="SUPFAM" id="SSF53901">
    <property type="entry name" value="Thiolase-like"/>
    <property type="match status" value="2"/>
</dbReference>
<dbReference type="PROSITE" id="PS52004">
    <property type="entry name" value="KS3_2"/>
    <property type="match status" value="1"/>
</dbReference>
<comment type="similarity">
    <text evidence="2 14 16">Belongs to the thiolase-like superfamily. Beta-ketoacyl-ACP synthases family.</text>
</comment>
<comment type="catalytic activity">
    <reaction evidence="13 14">
        <text>a fatty acyl-[ACP] + malonyl-[ACP] + H(+) = a 3-oxoacyl-[ACP] + holo-[ACP] + CO2</text>
        <dbReference type="Rhea" id="RHEA:22836"/>
        <dbReference type="Rhea" id="RHEA-COMP:9623"/>
        <dbReference type="Rhea" id="RHEA-COMP:9685"/>
        <dbReference type="Rhea" id="RHEA-COMP:9916"/>
        <dbReference type="Rhea" id="RHEA-COMP:14125"/>
        <dbReference type="ChEBI" id="CHEBI:15378"/>
        <dbReference type="ChEBI" id="CHEBI:16526"/>
        <dbReference type="ChEBI" id="CHEBI:64479"/>
        <dbReference type="ChEBI" id="CHEBI:78449"/>
        <dbReference type="ChEBI" id="CHEBI:78776"/>
        <dbReference type="ChEBI" id="CHEBI:138651"/>
    </reaction>
</comment>
<keyword evidence="10 14" id="KW-0012">Acyltransferase</keyword>
<dbReference type="GO" id="GO:0030497">
    <property type="term" value="P:fatty acid elongation"/>
    <property type="evidence" value="ECO:0007669"/>
    <property type="project" value="UniProtKB-ARBA"/>
</dbReference>
<evidence type="ECO:0000313" key="19">
    <source>
        <dbReference type="Proteomes" id="UP000306912"/>
    </source>
</evidence>
<evidence type="ECO:0000256" key="7">
    <source>
        <dbReference type="ARBA" id="ARBA00022832"/>
    </source>
</evidence>
<evidence type="ECO:0000256" key="10">
    <source>
        <dbReference type="ARBA" id="ARBA00023315"/>
    </source>
</evidence>
<dbReference type="InterPro" id="IPR020841">
    <property type="entry name" value="PKS_Beta-ketoAc_synthase_dom"/>
</dbReference>
<dbReference type="Proteomes" id="UP000306912">
    <property type="component" value="Unassembled WGS sequence"/>
</dbReference>
<dbReference type="EMBL" id="VBWP01000010">
    <property type="protein sequence ID" value="TLG71805.1"/>
    <property type="molecule type" value="Genomic_DNA"/>
</dbReference>
<dbReference type="GO" id="GO:0005829">
    <property type="term" value="C:cytosol"/>
    <property type="evidence" value="ECO:0007669"/>
    <property type="project" value="TreeGrafter"/>
</dbReference>
<dbReference type="Pfam" id="PF00109">
    <property type="entry name" value="ketoacyl-synt"/>
    <property type="match status" value="1"/>
</dbReference>
<evidence type="ECO:0000256" key="8">
    <source>
        <dbReference type="ARBA" id="ARBA00023098"/>
    </source>
</evidence>
<dbReference type="Gene3D" id="3.40.47.10">
    <property type="match status" value="1"/>
</dbReference>
<comment type="caution">
    <text evidence="18">The sequence shown here is derived from an EMBL/GenBank/DDBJ whole genome shotgun (WGS) entry which is preliminary data.</text>
</comment>
<name>A0A5R8Q975_9FIRM</name>
<dbReference type="AlphaFoldDB" id="A0A5R8Q975"/>
<evidence type="ECO:0000259" key="17">
    <source>
        <dbReference type="PROSITE" id="PS52004"/>
    </source>
</evidence>
<evidence type="ECO:0000256" key="2">
    <source>
        <dbReference type="ARBA" id="ARBA00008467"/>
    </source>
</evidence>
<keyword evidence="8" id="KW-0443">Lipid metabolism</keyword>
<dbReference type="GO" id="GO:0004315">
    <property type="term" value="F:3-oxoacyl-[acyl-carrier-protein] synthase activity"/>
    <property type="evidence" value="ECO:0007669"/>
    <property type="project" value="UniProtKB-UniRule"/>
</dbReference>
<evidence type="ECO:0000256" key="6">
    <source>
        <dbReference type="ARBA" id="ARBA00022679"/>
    </source>
</evidence>
<protein>
    <recommendedName>
        <fullName evidence="4 14">3-oxoacyl-[acyl-carrier-protein] synthase 2</fullName>
        <ecNumber evidence="3 14">2.3.1.179</ecNumber>
    </recommendedName>
</protein>
<evidence type="ECO:0000256" key="12">
    <source>
        <dbReference type="ARBA" id="ARBA00047318"/>
    </source>
</evidence>
<dbReference type="EC" id="2.3.1.179" evidence="3 14"/>
<evidence type="ECO:0000256" key="15">
    <source>
        <dbReference type="PIRSR" id="PIRSR000447-1"/>
    </source>
</evidence>
<evidence type="ECO:0000256" key="16">
    <source>
        <dbReference type="RuleBase" id="RU003694"/>
    </source>
</evidence>
<dbReference type="CDD" id="cd00834">
    <property type="entry name" value="KAS_I_II"/>
    <property type="match status" value="1"/>
</dbReference>
<feature type="domain" description="Ketosynthase family 3 (KS3)" evidence="17">
    <location>
        <begin position="1"/>
        <end position="407"/>
    </location>
</feature>
<dbReference type="Pfam" id="PF02801">
    <property type="entry name" value="Ketoacyl-synt_C"/>
    <property type="match status" value="1"/>
</dbReference>
<evidence type="ECO:0000313" key="18">
    <source>
        <dbReference type="EMBL" id="TLG71805.1"/>
    </source>
</evidence>
<dbReference type="InterPro" id="IPR018201">
    <property type="entry name" value="Ketoacyl_synth_AS"/>
</dbReference>
<dbReference type="UniPathway" id="UPA00094"/>
<keyword evidence="6 14" id="KW-0808">Transferase</keyword>
<dbReference type="PROSITE" id="PS00606">
    <property type="entry name" value="KS3_1"/>
    <property type="match status" value="1"/>
</dbReference>
<evidence type="ECO:0000256" key="11">
    <source>
        <dbReference type="ARBA" id="ARBA00024006"/>
    </source>
</evidence>
<dbReference type="PANTHER" id="PTHR11712">
    <property type="entry name" value="POLYKETIDE SYNTHASE-RELATED"/>
    <property type="match status" value="1"/>
</dbReference>
<dbReference type="OrthoDB" id="9808669at2"/>
<accession>A0A5R8Q975</accession>
<reference evidence="18 19" key="1">
    <citation type="submission" date="2019-05" db="EMBL/GenBank/DDBJ databases">
        <title>Culicoidintestinum kansasii gen. nov., sp. nov. from the gastrointestinal tract of the biting midge, Culicoides sonorensis.</title>
        <authorList>
            <person name="Neupane S."/>
            <person name="Ghosh A."/>
            <person name="Gunther S."/>
            <person name="Martin K."/>
            <person name="Zurek L."/>
        </authorList>
    </citation>
    <scope>NUCLEOTIDE SEQUENCE [LARGE SCALE GENOMIC DNA]</scope>
    <source>
        <strain evidence="18 19">CS-1</strain>
    </source>
</reference>
<dbReference type="SMART" id="SM00825">
    <property type="entry name" value="PKS_KS"/>
    <property type="match status" value="1"/>
</dbReference>
<evidence type="ECO:0000256" key="4">
    <source>
        <dbReference type="ARBA" id="ARBA00014657"/>
    </source>
</evidence>
<evidence type="ECO:0000256" key="1">
    <source>
        <dbReference type="ARBA" id="ARBA00005194"/>
    </source>
</evidence>
<comment type="function">
    <text evidence="11 14">Involved in the type II fatty acid elongation cycle. Catalyzes the elongation of a wide range of acyl-ACP by the addition of two carbons from malonyl-ACP to an acyl acceptor. Can efficiently catalyze the conversion of palmitoleoyl-ACP (cis-hexadec-9-enoyl-ACP) to cis-vaccenoyl-ACP (cis-octadec-11-enoyl-ACP), an essential step in the thermal regulation of fatty acid composition.</text>
</comment>
<keyword evidence="19" id="KW-1185">Reference proteome</keyword>
<gene>
    <name evidence="18" type="primary">fabF</name>
    <name evidence="18" type="ORF">FEZ08_10375</name>
</gene>
<evidence type="ECO:0000256" key="14">
    <source>
        <dbReference type="PIRNR" id="PIRNR000447"/>
    </source>
</evidence>
<dbReference type="InterPro" id="IPR016039">
    <property type="entry name" value="Thiolase-like"/>
</dbReference>
<keyword evidence="7" id="KW-0276">Fatty acid metabolism</keyword>
<keyword evidence="9 14" id="KW-0275">Fatty acid biosynthesis</keyword>
<sequence length="411" mass="43476">MRRVVITGLGVVSAIGNSVEEFWNNIEAGKHGITEITRFDTSEFPVKVAAEVKNFNPEHSLSHQELKRTDRYTQYAIEAAYQAMQDTGTDFSDLDPFRVGVVVGSGIGGIETFQDGYDTMVNKGIRRVSPLFIPMLIANMASGMIAMKYGFKGMNFAPVSACASSAHALGEAFRAIKHGYIDVALAGGSEAVETPIALTGFNNMMATTKVDNPDRASIPFDAERSGFVLGEGSAVLVLEELEHALARGAKIYAELAGYGATADAYHITSPDPSGEAASMAMQLAYKEAGAEAKDVDYINAHGTSTPINDKYETGAIKDALGEYGKTVAVSSTKSMTGHLLGGAGATEAVICAKAIEQGVLPPNVGLQNPDPECDLNIVKTAEKADINVALSNSYGFGGQNASLCFKAYKNN</sequence>
<evidence type="ECO:0000256" key="5">
    <source>
        <dbReference type="ARBA" id="ARBA00022516"/>
    </source>
</evidence>
<feature type="active site" description="For beta-ketoacyl synthase activity" evidence="15">
    <location>
        <position position="162"/>
    </location>
</feature>
<evidence type="ECO:0000256" key="3">
    <source>
        <dbReference type="ARBA" id="ARBA00012356"/>
    </source>
</evidence>
<proteinExistence type="inferred from homology"/>
<comment type="pathway">
    <text evidence="1 14">Lipid metabolism; fatty acid biosynthesis.</text>
</comment>
<dbReference type="InterPro" id="IPR017568">
    <property type="entry name" value="3-oxoacyl-ACP_synth-2"/>
</dbReference>